<accession>A0A2U1P9N5</accession>
<gene>
    <name evidence="2" type="ORF">CTI12_AA178010</name>
</gene>
<comment type="caution">
    <text evidence="2">The sequence shown here is derived from an EMBL/GenBank/DDBJ whole genome shotgun (WGS) entry which is preliminary data.</text>
</comment>
<evidence type="ECO:0000313" key="3">
    <source>
        <dbReference type="Proteomes" id="UP000245207"/>
    </source>
</evidence>
<dbReference type="AlphaFoldDB" id="A0A2U1P9N5"/>
<feature type="region of interest" description="Disordered" evidence="1">
    <location>
        <begin position="1"/>
        <end position="31"/>
    </location>
</feature>
<evidence type="ECO:0000313" key="2">
    <source>
        <dbReference type="EMBL" id="PWA82440.1"/>
    </source>
</evidence>
<sequence>MKALAEKIGLPSGLDSSSSRGPSDLMGMPPRRSSRWLKLGTGLPLLNLEGDRKSMGVIMFSNFGKRLLLVKELQWALLLEARDREWQ</sequence>
<reference evidence="2 3" key="1">
    <citation type="journal article" date="2018" name="Mol. Plant">
        <title>The genome of Artemisia annua provides insight into the evolution of Asteraceae family and artemisinin biosynthesis.</title>
        <authorList>
            <person name="Shen Q."/>
            <person name="Zhang L."/>
            <person name="Liao Z."/>
            <person name="Wang S."/>
            <person name="Yan T."/>
            <person name="Shi P."/>
            <person name="Liu M."/>
            <person name="Fu X."/>
            <person name="Pan Q."/>
            <person name="Wang Y."/>
            <person name="Lv Z."/>
            <person name="Lu X."/>
            <person name="Zhang F."/>
            <person name="Jiang W."/>
            <person name="Ma Y."/>
            <person name="Chen M."/>
            <person name="Hao X."/>
            <person name="Li L."/>
            <person name="Tang Y."/>
            <person name="Lv G."/>
            <person name="Zhou Y."/>
            <person name="Sun X."/>
            <person name="Brodelius P.E."/>
            <person name="Rose J.K.C."/>
            <person name="Tang K."/>
        </authorList>
    </citation>
    <scope>NUCLEOTIDE SEQUENCE [LARGE SCALE GENOMIC DNA]</scope>
    <source>
        <strain evidence="3">cv. Huhao1</strain>
        <tissue evidence="2">Leaf</tissue>
    </source>
</reference>
<dbReference type="Proteomes" id="UP000245207">
    <property type="component" value="Unassembled WGS sequence"/>
</dbReference>
<evidence type="ECO:0000256" key="1">
    <source>
        <dbReference type="SAM" id="MobiDB-lite"/>
    </source>
</evidence>
<proteinExistence type="predicted"/>
<protein>
    <submittedName>
        <fullName evidence="2">ER-type Ca2+-ATPase 2</fullName>
    </submittedName>
</protein>
<feature type="compositionally biased region" description="Low complexity" evidence="1">
    <location>
        <begin position="9"/>
        <end position="25"/>
    </location>
</feature>
<keyword evidence="3" id="KW-1185">Reference proteome</keyword>
<name>A0A2U1P9N5_ARTAN</name>
<organism evidence="2 3">
    <name type="scientific">Artemisia annua</name>
    <name type="common">Sweet wormwood</name>
    <dbReference type="NCBI Taxonomy" id="35608"/>
    <lineage>
        <taxon>Eukaryota</taxon>
        <taxon>Viridiplantae</taxon>
        <taxon>Streptophyta</taxon>
        <taxon>Embryophyta</taxon>
        <taxon>Tracheophyta</taxon>
        <taxon>Spermatophyta</taxon>
        <taxon>Magnoliopsida</taxon>
        <taxon>eudicotyledons</taxon>
        <taxon>Gunneridae</taxon>
        <taxon>Pentapetalae</taxon>
        <taxon>asterids</taxon>
        <taxon>campanulids</taxon>
        <taxon>Asterales</taxon>
        <taxon>Asteraceae</taxon>
        <taxon>Asteroideae</taxon>
        <taxon>Anthemideae</taxon>
        <taxon>Artemisiinae</taxon>
        <taxon>Artemisia</taxon>
    </lineage>
</organism>
<dbReference type="EMBL" id="PKPP01001472">
    <property type="protein sequence ID" value="PWA82440.1"/>
    <property type="molecule type" value="Genomic_DNA"/>
</dbReference>